<dbReference type="PANTHER" id="PTHR46797">
    <property type="entry name" value="HTH-TYPE TRANSCRIPTIONAL REGULATOR"/>
    <property type="match status" value="1"/>
</dbReference>
<dbReference type="InterPro" id="IPR001387">
    <property type="entry name" value="Cro/C1-type_HTH"/>
</dbReference>
<dbReference type="PANTHER" id="PTHR46797:SF23">
    <property type="entry name" value="HTH-TYPE TRANSCRIPTIONAL REGULATOR SUTR"/>
    <property type="match status" value="1"/>
</dbReference>
<dbReference type="SUPFAM" id="SSF47413">
    <property type="entry name" value="lambda repressor-like DNA-binding domains"/>
    <property type="match status" value="1"/>
</dbReference>
<dbReference type="RefSeq" id="WP_149161620.1">
    <property type="nucleotide sequence ID" value="NZ_CP043505.1"/>
</dbReference>
<gene>
    <name evidence="5" type="ORF">FLP10_15100</name>
</gene>
<evidence type="ECO:0000256" key="1">
    <source>
        <dbReference type="ARBA" id="ARBA00023015"/>
    </source>
</evidence>
<feature type="domain" description="HTH cro/C1-type" evidence="4">
    <location>
        <begin position="18"/>
        <end position="72"/>
    </location>
</feature>
<evidence type="ECO:0000256" key="2">
    <source>
        <dbReference type="ARBA" id="ARBA00023125"/>
    </source>
</evidence>
<dbReference type="GO" id="GO:0005829">
    <property type="term" value="C:cytosol"/>
    <property type="evidence" value="ECO:0007669"/>
    <property type="project" value="TreeGrafter"/>
</dbReference>
<keyword evidence="1" id="KW-0805">Transcription regulation</keyword>
<dbReference type="InterPro" id="IPR050807">
    <property type="entry name" value="TransReg_Diox_bact_type"/>
</dbReference>
<accession>A0A5C1YKJ8</accession>
<keyword evidence="3" id="KW-0804">Transcription</keyword>
<evidence type="ECO:0000313" key="5">
    <source>
        <dbReference type="EMBL" id="QEO15607.1"/>
    </source>
</evidence>
<keyword evidence="6" id="KW-1185">Reference proteome</keyword>
<dbReference type="SMART" id="SM00530">
    <property type="entry name" value="HTH_XRE"/>
    <property type="match status" value="1"/>
</dbReference>
<dbReference type="CDD" id="cd00093">
    <property type="entry name" value="HTH_XRE"/>
    <property type="match status" value="1"/>
</dbReference>
<dbReference type="GO" id="GO:0003677">
    <property type="term" value="F:DNA binding"/>
    <property type="evidence" value="ECO:0007669"/>
    <property type="project" value="UniProtKB-KW"/>
</dbReference>
<dbReference type="OrthoDB" id="9814553at2"/>
<evidence type="ECO:0000256" key="3">
    <source>
        <dbReference type="ARBA" id="ARBA00023163"/>
    </source>
</evidence>
<evidence type="ECO:0000259" key="4">
    <source>
        <dbReference type="PROSITE" id="PS50943"/>
    </source>
</evidence>
<dbReference type="GO" id="GO:0003700">
    <property type="term" value="F:DNA-binding transcription factor activity"/>
    <property type="evidence" value="ECO:0007669"/>
    <property type="project" value="TreeGrafter"/>
</dbReference>
<dbReference type="EMBL" id="CP043505">
    <property type="protein sequence ID" value="QEO15607.1"/>
    <property type="molecule type" value="Genomic_DNA"/>
</dbReference>
<dbReference type="InterPro" id="IPR010982">
    <property type="entry name" value="Lambda_DNA-bd_dom_sf"/>
</dbReference>
<dbReference type="Proteomes" id="UP000324678">
    <property type="component" value="Chromosome"/>
</dbReference>
<dbReference type="PROSITE" id="PS50943">
    <property type="entry name" value="HTH_CROC1"/>
    <property type="match status" value="1"/>
</dbReference>
<proteinExistence type="predicted"/>
<keyword evidence="2" id="KW-0238">DNA-binding</keyword>
<evidence type="ECO:0000313" key="6">
    <source>
        <dbReference type="Proteomes" id="UP000324678"/>
    </source>
</evidence>
<name>A0A5C1YKJ8_9MICO</name>
<protein>
    <submittedName>
        <fullName evidence="5">Helix-turn-helix transcriptional regulator</fullName>
    </submittedName>
</protein>
<dbReference type="KEGG" id="ail:FLP10_15100"/>
<dbReference type="Gene3D" id="1.10.260.40">
    <property type="entry name" value="lambda repressor-like DNA-binding domains"/>
    <property type="match status" value="1"/>
</dbReference>
<reference evidence="5 6" key="1">
    <citation type="submission" date="2019-09" db="EMBL/GenBank/DDBJ databases">
        <title>Genome sequencing of strain KACC 19306.</title>
        <authorList>
            <person name="Heo J."/>
            <person name="Kim S.-J."/>
            <person name="Kim J.-S."/>
            <person name="Hong S.-B."/>
            <person name="Kwon S.-W."/>
        </authorList>
    </citation>
    <scope>NUCLEOTIDE SEQUENCE [LARGE SCALE GENOMIC DNA]</scope>
    <source>
        <strain evidence="5 6">KACC 19306</strain>
    </source>
</reference>
<dbReference type="Pfam" id="PF01381">
    <property type="entry name" value="HTH_3"/>
    <property type="match status" value="1"/>
</dbReference>
<dbReference type="AlphaFoldDB" id="A0A5C1YKJ8"/>
<organism evidence="5 6">
    <name type="scientific">Agromyces intestinalis</name>
    <dbReference type="NCBI Taxonomy" id="2592652"/>
    <lineage>
        <taxon>Bacteria</taxon>
        <taxon>Bacillati</taxon>
        <taxon>Actinomycetota</taxon>
        <taxon>Actinomycetes</taxon>
        <taxon>Micrococcales</taxon>
        <taxon>Microbacteriaceae</taxon>
        <taxon>Agromyces</taxon>
    </lineage>
</organism>
<sequence length="73" mass="8009">MGSAAPQRDHRIALGDRVRELRLSRGISQEQLAHLAGLDRTYVSGVERGHRNIGIDNVYKLADALGVPVSDLF</sequence>